<feature type="zinc finger region" description="FLZ-type" evidence="6">
    <location>
        <begin position="80"/>
        <end position="124"/>
    </location>
</feature>
<dbReference type="AlphaFoldDB" id="A0AAD9ZT38"/>
<evidence type="ECO:0000256" key="5">
    <source>
        <dbReference type="ARBA" id="ARBA00022771"/>
    </source>
</evidence>
<feature type="region of interest" description="Disordered" evidence="7">
    <location>
        <begin position="40"/>
        <end position="76"/>
    </location>
</feature>
<evidence type="ECO:0000256" key="4">
    <source>
        <dbReference type="ARBA" id="ARBA00022723"/>
    </source>
</evidence>
<evidence type="ECO:0000256" key="6">
    <source>
        <dbReference type="PROSITE-ProRule" id="PRU01131"/>
    </source>
</evidence>
<dbReference type="Proteomes" id="UP001281410">
    <property type="component" value="Unassembled WGS sequence"/>
</dbReference>
<keyword evidence="10" id="KW-1185">Reference proteome</keyword>
<proteinExistence type="inferred from homology"/>
<keyword evidence="5" id="KW-0862">Zinc</keyword>
<gene>
    <name evidence="9" type="ORF">Dsin_029658</name>
</gene>
<dbReference type="PANTHER" id="PTHR33059:SF4">
    <property type="entry name" value="FCS-LIKE ZINC FINGER 5"/>
    <property type="match status" value="1"/>
</dbReference>
<dbReference type="GO" id="GO:0008270">
    <property type="term" value="F:zinc ion binding"/>
    <property type="evidence" value="ECO:0007669"/>
    <property type="project" value="UniProtKB-KW"/>
</dbReference>
<protein>
    <recommendedName>
        <fullName evidence="8">FLZ-type domain-containing protein</fullName>
    </recommendedName>
</protein>
<keyword evidence="5" id="KW-0863">Zinc-finger</keyword>
<evidence type="ECO:0000256" key="7">
    <source>
        <dbReference type="SAM" id="MobiDB-lite"/>
    </source>
</evidence>
<sequence length="146" mass="16883">MRSRGFRSSSQGELTVFNQLRPFDYSPVDFFDKKRQALATAVKPPEEKPRPQVTFTIGDSDREDNDSRSKKTKKKKKVDAFLKNCSLCKKKFEKKNDFYMYGYLQAFCTPDCREDQIALDGFYEEVGKETISLAMSKQGFSGTHKF</sequence>
<comment type="subcellular location">
    <subcellularLocation>
        <location evidence="1">Cytoplasm</location>
    </subcellularLocation>
</comment>
<dbReference type="GO" id="GO:0005737">
    <property type="term" value="C:cytoplasm"/>
    <property type="evidence" value="ECO:0007669"/>
    <property type="project" value="UniProtKB-SubCell"/>
</dbReference>
<dbReference type="PROSITE" id="PS51795">
    <property type="entry name" value="ZF_FLZ"/>
    <property type="match status" value="1"/>
</dbReference>
<reference evidence="9" key="1">
    <citation type="journal article" date="2023" name="Plant J.">
        <title>Genome sequences and population genomics provide insights into the demographic history, inbreeding, and mutation load of two 'living fossil' tree species of Dipteronia.</title>
        <authorList>
            <person name="Feng Y."/>
            <person name="Comes H.P."/>
            <person name="Chen J."/>
            <person name="Zhu S."/>
            <person name="Lu R."/>
            <person name="Zhang X."/>
            <person name="Li P."/>
            <person name="Qiu J."/>
            <person name="Olsen K.M."/>
            <person name="Qiu Y."/>
        </authorList>
    </citation>
    <scope>NUCLEOTIDE SEQUENCE</scope>
    <source>
        <strain evidence="9">NBL</strain>
    </source>
</reference>
<feature type="domain" description="FLZ-type" evidence="8">
    <location>
        <begin position="80"/>
        <end position="124"/>
    </location>
</feature>
<name>A0AAD9ZT38_9ROSI</name>
<evidence type="ECO:0000256" key="2">
    <source>
        <dbReference type="ARBA" id="ARBA00009374"/>
    </source>
</evidence>
<organism evidence="9 10">
    <name type="scientific">Dipteronia sinensis</name>
    <dbReference type="NCBI Taxonomy" id="43782"/>
    <lineage>
        <taxon>Eukaryota</taxon>
        <taxon>Viridiplantae</taxon>
        <taxon>Streptophyta</taxon>
        <taxon>Embryophyta</taxon>
        <taxon>Tracheophyta</taxon>
        <taxon>Spermatophyta</taxon>
        <taxon>Magnoliopsida</taxon>
        <taxon>eudicotyledons</taxon>
        <taxon>Gunneridae</taxon>
        <taxon>Pentapetalae</taxon>
        <taxon>rosids</taxon>
        <taxon>malvids</taxon>
        <taxon>Sapindales</taxon>
        <taxon>Sapindaceae</taxon>
        <taxon>Hippocastanoideae</taxon>
        <taxon>Acereae</taxon>
        <taxon>Dipteronia</taxon>
    </lineage>
</organism>
<comment type="similarity">
    <text evidence="2">Belongs to the FLZ family.</text>
</comment>
<comment type="caution">
    <text evidence="9">The sequence shown here is derived from an EMBL/GenBank/DDBJ whole genome shotgun (WGS) entry which is preliminary data.</text>
</comment>
<dbReference type="InterPro" id="IPR007650">
    <property type="entry name" value="Zf-FLZ_dom"/>
</dbReference>
<evidence type="ECO:0000259" key="8">
    <source>
        <dbReference type="PROSITE" id="PS51795"/>
    </source>
</evidence>
<keyword evidence="3" id="KW-0963">Cytoplasm</keyword>
<evidence type="ECO:0000256" key="1">
    <source>
        <dbReference type="ARBA" id="ARBA00004496"/>
    </source>
</evidence>
<accession>A0AAD9ZT38</accession>
<evidence type="ECO:0000256" key="3">
    <source>
        <dbReference type="ARBA" id="ARBA00022490"/>
    </source>
</evidence>
<dbReference type="PANTHER" id="PTHR33059">
    <property type="entry name" value="FCS-LIKE ZINC FINGER 5"/>
    <property type="match status" value="1"/>
</dbReference>
<dbReference type="Pfam" id="PF04570">
    <property type="entry name" value="zf-FLZ"/>
    <property type="match status" value="1"/>
</dbReference>
<evidence type="ECO:0000313" key="10">
    <source>
        <dbReference type="Proteomes" id="UP001281410"/>
    </source>
</evidence>
<dbReference type="EMBL" id="JANJYJ010000009">
    <property type="protein sequence ID" value="KAK3190097.1"/>
    <property type="molecule type" value="Genomic_DNA"/>
</dbReference>
<evidence type="ECO:0000313" key="9">
    <source>
        <dbReference type="EMBL" id="KAK3190097.1"/>
    </source>
</evidence>
<keyword evidence="4" id="KW-0479">Metal-binding</keyword>